<dbReference type="InterPro" id="IPR005467">
    <property type="entry name" value="His_kinase_dom"/>
</dbReference>
<dbReference type="STRING" id="180332.GCA_000797495_01958"/>
<keyword evidence="7" id="KW-0902">Two-component regulatory system</keyword>
<dbReference type="PRINTS" id="PR00344">
    <property type="entry name" value="BCTRLSENSOR"/>
</dbReference>
<accession>A0A4U8Q499</accession>
<dbReference type="InterPro" id="IPR050351">
    <property type="entry name" value="BphY/WalK/GraS-like"/>
</dbReference>
<name>A0A4U8Q499_9FIRM</name>
<feature type="transmembrane region" description="Helical" evidence="8">
    <location>
        <begin position="218"/>
        <end position="239"/>
    </location>
</feature>
<evidence type="ECO:0000259" key="9">
    <source>
        <dbReference type="PROSITE" id="PS50109"/>
    </source>
</evidence>
<dbReference type="InterPro" id="IPR004358">
    <property type="entry name" value="Sig_transdc_His_kin-like_C"/>
</dbReference>
<feature type="transmembrane region" description="Helical" evidence="8">
    <location>
        <begin position="340"/>
        <end position="358"/>
    </location>
</feature>
<dbReference type="GO" id="GO:0016036">
    <property type="term" value="P:cellular response to phosphate starvation"/>
    <property type="evidence" value="ECO:0007669"/>
    <property type="project" value="TreeGrafter"/>
</dbReference>
<dbReference type="CDD" id="cd00082">
    <property type="entry name" value="HisKA"/>
    <property type="match status" value="1"/>
</dbReference>
<dbReference type="PANTHER" id="PTHR45453:SF1">
    <property type="entry name" value="PHOSPHATE REGULON SENSOR PROTEIN PHOR"/>
    <property type="match status" value="1"/>
</dbReference>
<feature type="transmembrane region" description="Helical" evidence="8">
    <location>
        <begin position="21"/>
        <end position="39"/>
    </location>
</feature>
<dbReference type="PANTHER" id="PTHR45453">
    <property type="entry name" value="PHOSPHATE REGULON SENSOR PROTEIN PHOR"/>
    <property type="match status" value="1"/>
</dbReference>
<evidence type="ECO:0000256" key="4">
    <source>
        <dbReference type="ARBA" id="ARBA00022553"/>
    </source>
</evidence>
<dbReference type="CDD" id="cd00075">
    <property type="entry name" value="HATPase"/>
    <property type="match status" value="1"/>
</dbReference>
<dbReference type="SUPFAM" id="SSF55874">
    <property type="entry name" value="ATPase domain of HSP90 chaperone/DNA topoisomerase II/histidine kinase"/>
    <property type="match status" value="1"/>
</dbReference>
<keyword evidence="4" id="KW-0597">Phosphoprotein</keyword>
<protein>
    <recommendedName>
        <fullName evidence="3">histidine kinase</fullName>
        <ecNumber evidence="3">2.7.13.3</ecNumber>
    </recommendedName>
</protein>
<feature type="transmembrane region" description="Helical" evidence="8">
    <location>
        <begin position="406"/>
        <end position="423"/>
    </location>
</feature>
<reference evidence="10 11" key="1">
    <citation type="journal article" date="2019" name="Anaerobe">
        <title>Detection of Robinsoniella peoriensis in multiple bone samples of a trauma patient.</title>
        <authorList>
            <person name="Schrottner P."/>
            <person name="Hartwich K."/>
            <person name="Bunk B."/>
            <person name="Schober I."/>
            <person name="Helbig S."/>
            <person name="Rudolph W.W."/>
            <person name="Gunzer F."/>
        </authorList>
    </citation>
    <scope>NUCLEOTIDE SEQUENCE [LARGE SCALE GENOMIC DNA]</scope>
    <source>
        <strain evidence="10 11">DSM 106044</strain>
    </source>
</reference>
<dbReference type="Pfam" id="PF02518">
    <property type="entry name" value="HATPase_c"/>
    <property type="match status" value="1"/>
</dbReference>
<organism evidence="10 11">
    <name type="scientific">Robinsoniella peoriensis</name>
    <dbReference type="NCBI Taxonomy" id="180332"/>
    <lineage>
        <taxon>Bacteria</taxon>
        <taxon>Bacillati</taxon>
        <taxon>Bacillota</taxon>
        <taxon>Clostridia</taxon>
        <taxon>Lachnospirales</taxon>
        <taxon>Lachnospiraceae</taxon>
        <taxon>Robinsoniella</taxon>
    </lineage>
</organism>
<comment type="subcellular location">
    <subcellularLocation>
        <location evidence="2">Membrane</location>
    </subcellularLocation>
</comment>
<dbReference type="InterPro" id="IPR003594">
    <property type="entry name" value="HATPase_dom"/>
</dbReference>
<dbReference type="PROSITE" id="PS50109">
    <property type="entry name" value="HIS_KIN"/>
    <property type="match status" value="1"/>
</dbReference>
<dbReference type="SMART" id="SM00388">
    <property type="entry name" value="HisKA"/>
    <property type="match status" value="1"/>
</dbReference>
<keyword evidence="8" id="KW-0812">Transmembrane</keyword>
<evidence type="ECO:0000256" key="6">
    <source>
        <dbReference type="ARBA" id="ARBA00022777"/>
    </source>
</evidence>
<dbReference type="GO" id="GO:0004721">
    <property type="term" value="F:phosphoprotein phosphatase activity"/>
    <property type="evidence" value="ECO:0007669"/>
    <property type="project" value="TreeGrafter"/>
</dbReference>
<dbReference type="Proteomes" id="UP000306509">
    <property type="component" value="Unassembled WGS sequence"/>
</dbReference>
<dbReference type="InterPro" id="IPR003661">
    <property type="entry name" value="HisK_dim/P_dom"/>
</dbReference>
<evidence type="ECO:0000256" key="1">
    <source>
        <dbReference type="ARBA" id="ARBA00000085"/>
    </source>
</evidence>
<evidence type="ECO:0000313" key="11">
    <source>
        <dbReference type="Proteomes" id="UP000306509"/>
    </source>
</evidence>
<evidence type="ECO:0000256" key="5">
    <source>
        <dbReference type="ARBA" id="ARBA00022679"/>
    </source>
</evidence>
<dbReference type="InterPro" id="IPR036097">
    <property type="entry name" value="HisK_dim/P_sf"/>
</dbReference>
<evidence type="ECO:0000256" key="2">
    <source>
        <dbReference type="ARBA" id="ARBA00004370"/>
    </source>
</evidence>
<feature type="transmembrane region" description="Helical" evidence="8">
    <location>
        <begin position="313"/>
        <end position="334"/>
    </location>
</feature>
<dbReference type="EMBL" id="QGQD01000077">
    <property type="protein sequence ID" value="TLC99053.1"/>
    <property type="molecule type" value="Genomic_DNA"/>
</dbReference>
<dbReference type="RefSeq" id="WP_138003512.1">
    <property type="nucleotide sequence ID" value="NZ_CAUSDN010000038.1"/>
</dbReference>
<feature type="transmembrane region" description="Helical" evidence="8">
    <location>
        <begin position="286"/>
        <end position="301"/>
    </location>
</feature>
<evidence type="ECO:0000313" key="10">
    <source>
        <dbReference type="EMBL" id="TLC99053.1"/>
    </source>
</evidence>
<evidence type="ECO:0000256" key="7">
    <source>
        <dbReference type="ARBA" id="ARBA00023012"/>
    </source>
</evidence>
<dbReference type="Gene3D" id="1.10.287.130">
    <property type="match status" value="1"/>
</dbReference>
<dbReference type="SMART" id="SM00387">
    <property type="entry name" value="HATPase_c"/>
    <property type="match status" value="1"/>
</dbReference>
<dbReference type="InterPro" id="IPR036890">
    <property type="entry name" value="HATPase_C_sf"/>
</dbReference>
<proteinExistence type="predicted"/>
<keyword evidence="6" id="KW-0418">Kinase</keyword>
<feature type="transmembrane region" description="Helical" evidence="8">
    <location>
        <begin position="246"/>
        <end position="266"/>
    </location>
</feature>
<feature type="transmembrane region" description="Helical" evidence="8">
    <location>
        <begin position="370"/>
        <end position="390"/>
    </location>
</feature>
<dbReference type="GO" id="GO:0005886">
    <property type="term" value="C:plasma membrane"/>
    <property type="evidence" value="ECO:0007669"/>
    <property type="project" value="TreeGrafter"/>
</dbReference>
<evidence type="ECO:0000256" key="3">
    <source>
        <dbReference type="ARBA" id="ARBA00012438"/>
    </source>
</evidence>
<feature type="domain" description="Histidine kinase" evidence="9">
    <location>
        <begin position="461"/>
        <end position="674"/>
    </location>
</feature>
<keyword evidence="8" id="KW-0472">Membrane</keyword>
<dbReference type="Pfam" id="PF00512">
    <property type="entry name" value="HisKA"/>
    <property type="match status" value="1"/>
</dbReference>
<dbReference type="Gene3D" id="3.30.565.10">
    <property type="entry name" value="Histidine kinase-like ATPase, C-terminal domain"/>
    <property type="match status" value="1"/>
</dbReference>
<keyword evidence="5 10" id="KW-0808">Transferase</keyword>
<sequence length="680" mass="76946">MKRFGEEDISSIHNYKKIISGLLMVCAIGILILAVFGILDKLDNKYSHFSAQPVKGVLTIDGDTFANGSYLCPIDDWEFYNETLFYSGSGERVKPRYIFIGQYSDYSMRQKNESAFGSASYRLKIVNLGEPVILSMEVPELFSASRIYINGKSVAELGDLDKDTYRGVVQNQVVSFEAGKETELVLEITNYEHYYSGMFYPVILGTTGTVTGIVFARLIVYGILCIAALTMALFSLVVWRNGNKKIYVLYGVLCLAYGIHVSYPFVRWIGVLNVNFLYALEDSSEYIMIACAAAISALVAGEDKKLYFKKGMLPLCIGMCLFSFFVPLLILTKAPSLNGIYGSVIDGYQIFISCYMLLMAFKGILMGKRGFYLMLAGNVIYGIGILWDVFTSNLFEPVRGAWPKEYAGFCLIIVFSVMLQFYIREIQEENERLTRHLEQEVNVRTRELTGLLHERKKLLSEVAHDLKAPVSSIQTFIEFMKISNVRIDDETRAYLTAIEQKSEEVQSRVANLQELSVDDRIIFKKKRQLLNDFLQQLYENHLPDAQAYGIYFNISLPEQKIYMELDENLLARALGNIIYNAFDFTPFEGKIHIRMDIKKEIRITISDTGKGVAPEDLPHIFEANYSKRASGEPKGKGLGLHIAKTIIDGHGGWIEAESHLGNGTTFTIYFNVRQRGKSHE</sequence>
<evidence type="ECO:0000256" key="8">
    <source>
        <dbReference type="SAM" id="Phobius"/>
    </source>
</evidence>
<keyword evidence="8" id="KW-1133">Transmembrane helix</keyword>
<dbReference type="SUPFAM" id="SSF47384">
    <property type="entry name" value="Homodimeric domain of signal transducing histidine kinase"/>
    <property type="match status" value="1"/>
</dbReference>
<comment type="catalytic activity">
    <reaction evidence="1">
        <text>ATP + protein L-histidine = ADP + protein N-phospho-L-histidine.</text>
        <dbReference type="EC" id="2.7.13.3"/>
    </reaction>
</comment>
<gene>
    <name evidence="10" type="primary">phoR_16</name>
    <name evidence="10" type="ORF">DSM106044_04032</name>
</gene>
<dbReference type="GO" id="GO:0000155">
    <property type="term" value="F:phosphorelay sensor kinase activity"/>
    <property type="evidence" value="ECO:0007669"/>
    <property type="project" value="InterPro"/>
</dbReference>
<dbReference type="EC" id="2.7.13.3" evidence="3"/>
<comment type="caution">
    <text evidence="10">The sequence shown here is derived from an EMBL/GenBank/DDBJ whole genome shotgun (WGS) entry which is preliminary data.</text>
</comment>
<dbReference type="AlphaFoldDB" id="A0A4U8Q499"/>
<keyword evidence="11" id="KW-1185">Reference proteome</keyword>